<dbReference type="Pfam" id="PF10604">
    <property type="entry name" value="Polyketide_cyc2"/>
    <property type="match status" value="1"/>
</dbReference>
<name>A0A561EKP4_9ACTN</name>
<dbReference type="SUPFAM" id="SSF55961">
    <property type="entry name" value="Bet v1-like"/>
    <property type="match status" value="1"/>
</dbReference>
<organism evidence="1 2">
    <name type="scientific">Kitasatospora atroaurantiaca</name>
    <dbReference type="NCBI Taxonomy" id="285545"/>
    <lineage>
        <taxon>Bacteria</taxon>
        <taxon>Bacillati</taxon>
        <taxon>Actinomycetota</taxon>
        <taxon>Actinomycetes</taxon>
        <taxon>Kitasatosporales</taxon>
        <taxon>Streptomycetaceae</taxon>
        <taxon>Kitasatospora</taxon>
    </lineage>
</organism>
<dbReference type="AlphaFoldDB" id="A0A561EKP4"/>
<proteinExistence type="predicted"/>
<sequence>MQNTQRRTIDAPAAEVGALLALLSTPQDRIWPVPAWSPLRLDAGLAVGSSGGHGRIRYSVSEYEPGRRVRFTFAPGLGLSGWHEFLVVTDGPERCQVVHTAEGRVEGGMRLLWPLAIRWLHEALLHDLFDNIQREVTGRPPQPSRRSPWVRLLRLRFHPKA</sequence>
<evidence type="ECO:0000313" key="1">
    <source>
        <dbReference type="EMBL" id="TWE16171.1"/>
    </source>
</evidence>
<reference evidence="1 2" key="1">
    <citation type="submission" date="2019-06" db="EMBL/GenBank/DDBJ databases">
        <title>Sequencing the genomes of 1000 actinobacteria strains.</title>
        <authorList>
            <person name="Klenk H.-P."/>
        </authorList>
    </citation>
    <scope>NUCLEOTIDE SEQUENCE [LARGE SCALE GENOMIC DNA]</scope>
    <source>
        <strain evidence="1 2">DSM 41649</strain>
    </source>
</reference>
<dbReference type="OrthoDB" id="7067492at2"/>
<evidence type="ECO:0000313" key="2">
    <source>
        <dbReference type="Proteomes" id="UP000318416"/>
    </source>
</evidence>
<keyword evidence="2" id="KW-1185">Reference proteome</keyword>
<dbReference type="RefSeq" id="WP_145788125.1">
    <property type="nucleotide sequence ID" value="NZ_BAAABR010000085.1"/>
</dbReference>
<accession>A0A561EKP4</accession>
<comment type="caution">
    <text evidence="1">The sequence shown here is derived from an EMBL/GenBank/DDBJ whole genome shotgun (WGS) entry which is preliminary data.</text>
</comment>
<evidence type="ECO:0008006" key="3">
    <source>
        <dbReference type="Google" id="ProtNLM"/>
    </source>
</evidence>
<gene>
    <name evidence="1" type="ORF">FB465_1138</name>
</gene>
<protein>
    <recommendedName>
        <fullName evidence="3">Polyketide cyclase/dehydrase/lipid transport protein</fullName>
    </recommendedName>
</protein>
<dbReference type="EMBL" id="VIVR01000001">
    <property type="protein sequence ID" value="TWE16171.1"/>
    <property type="molecule type" value="Genomic_DNA"/>
</dbReference>
<dbReference type="InterPro" id="IPR019587">
    <property type="entry name" value="Polyketide_cyclase/dehydratase"/>
</dbReference>
<dbReference type="Proteomes" id="UP000318416">
    <property type="component" value="Unassembled WGS sequence"/>
</dbReference>